<protein>
    <submittedName>
        <fullName evidence="2">DUF1264-domain-containing protein</fullName>
    </submittedName>
</protein>
<gene>
    <name evidence="2" type="ORF">BCV69DRAFT_46283</name>
</gene>
<dbReference type="Pfam" id="PF06884">
    <property type="entry name" value="DUF1264"/>
    <property type="match status" value="1"/>
</dbReference>
<name>A0A316U866_9BASI</name>
<dbReference type="AlphaFoldDB" id="A0A316U866"/>
<keyword evidence="3" id="KW-1185">Reference proteome</keyword>
<evidence type="ECO:0000313" key="3">
    <source>
        <dbReference type="Proteomes" id="UP000245942"/>
    </source>
</evidence>
<dbReference type="STRING" id="1684307.A0A316U866"/>
<accession>A0A316U866</accession>
<evidence type="ECO:0000313" key="2">
    <source>
        <dbReference type="EMBL" id="PWN19165.1"/>
    </source>
</evidence>
<organism evidence="2 3">
    <name type="scientific">Pseudomicrostroma glucosiphilum</name>
    <dbReference type="NCBI Taxonomy" id="1684307"/>
    <lineage>
        <taxon>Eukaryota</taxon>
        <taxon>Fungi</taxon>
        <taxon>Dikarya</taxon>
        <taxon>Basidiomycota</taxon>
        <taxon>Ustilaginomycotina</taxon>
        <taxon>Exobasidiomycetes</taxon>
        <taxon>Microstromatales</taxon>
        <taxon>Microstromatales incertae sedis</taxon>
        <taxon>Pseudomicrostroma</taxon>
    </lineage>
</organism>
<dbReference type="RefSeq" id="XP_025346325.1">
    <property type="nucleotide sequence ID" value="XM_025495301.1"/>
</dbReference>
<sequence length="246" mass="27207">MSSHTTFAPINQIHQCLHAYHVPSHDRIQVVEAFHYCAHTNPEMHQCIIYDSDQPGARLIGIEYVISERLFETLPMEERHFWHSHKHEVASGLLCAIAVASPAGAAAKLASNYVPGVAAGMPDEVEKGPLSELYKTYGKTIHTWHPLDQKLPLGPPVLMTSTTAAHPGPRGDKDLLAQRKEKMGIDTEAKEEFRKTYLDPDYKVVEGADHWETSGEAKFIEIGRRPYKMEGGEMSKPADGNGAGAT</sequence>
<dbReference type="InterPro" id="IPR010686">
    <property type="entry name" value="OBAP-like"/>
</dbReference>
<comment type="similarity">
    <text evidence="1">Belongs to the OBAP family.</text>
</comment>
<dbReference type="Proteomes" id="UP000245942">
    <property type="component" value="Unassembled WGS sequence"/>
</dbReference>
<dbReference type="PANTHER" id="PTHR31360">
    <property type="match status" value="1"/>
</dbReference>
<dbReference type="OrthoDB" id="1901244at2759"/>
<reference evidence="2 3" key="1">
    <citation type="journal article" date="2018" name="Mol. Biol. Evol.">
        <title>Broad Genomic Sampling Reveals a Smut Pathogenic Ancestry of the Fungal Clade Ustilaginomycotina.</title>
        <authorList>
            <person name="Kijpornyongpan T."/>
            <person name="Mondo S.J."/>
            <person name="Barry K."/>
            <person name="Sandor L."/>
            <person name="Lee J."/>
            <person name="Lipzen A."/>
            <person name="Pangilinan J."/>
            <person name="LaButti K."/>
            <person name="Hainaut M."/>
            <person name="Henrissat B."/>
            <person name="Grigoriev I.V."/>
            <person name="Spatafora J.W."/>
            <person name="Aime M.C."/>
        </authorList>
    </citation>
    <scope>NUCLEOTIDE SEQUENCE [LARGE SCALE GENOMIC DNA]</scope>
    <source>
        <strain evidence="2 3">MCA 4718</strain>
    </source>
</reference>
<dbReference type="EMBL" id="KZ819332">
    <property type="protein sequence ID" value="PWN19165.1"/>
    <property type="molecule type" value="Genomic_DNA"/>
</dbReference>
<proteinExistence type="inferred from homology"/>
<dbReference type="GeneID" id="37017035"/>
<evidence type="ECO:0000256" key="1">
    <source>
        <dbReference type="ARBA" id="ARBA00009740"/>
    </source>
</evidence>
<dbReference type="PANTHER" id="PTHR31360:SF0">
    <property type="entry name" value="OIL BODY-ASSOCIATED PROTEIN 1B"/>
    <property type="match status" value="1"/>
</dbReference>